<dbReference type="AlphaFoldDB" id="A0A2N9JI50"/>
<sequence>MPAASSVDRVRRALLLGAPLALVAPLIGGCTTELSPAQRASALNDRLSAGDRAGFVALFASDPGSQSLAERVFANLNATGAGVAGTDADHLQVSWHLPREPMVVSMAAVAIDRGAIANLTSASTGTEWLGDPLVIDTMDGGVLATVTAEQATRWGEAVHDGLAALRRARPQALAMPDPLVVLVPRDLAAFARYAGVGASGTAAVTVVPGTAASESVRVVVNPDAPIEGAAATITHEAVHAGMRSPRLTGTPGWLIEGTAEALTAQAHPSVAAANDTLVRAALARGFPTTLPDVASGDPTSYALAQVAVQAMVTQVGWTAVLAEAQARTSASGTISDARVLQWYRDELNRRR</sequence>
<proteinExistence type="predicted"/>
<organism evidence="1 2">
    <name type="scientific">Micropruina glycogenica</name>
    <dbReference type="NCBI Taxonomy" id="75385"/>
    <lineage>
        <taxon>Bacteria</taxon>
        <taxon>Bacillati</taxon>
        <taxon>Actinomycetota</taxon>
        <taxon>Actinomycetes</taxon>
        <taxon>Propionibacteriales</taxon>
        <taxon>Nocardioidaceae</taxon>
        <taxon>Micropruina</taxon>
    </lineage>
</organism>
<name>A0A2N9JI50_9ACTN</name>
<evidence type="ECO:0000313" key="2">
    <source>
        <dbReference type="Proteomes" id="UP000238164"/>
    </source>
</evidence>
<dbReference type="Proteomes" id="UP000238164">
    <property type="component" value="Chromosome 1"/>
</dbReference>
<keyword evidence="2" id="KW-1185">Reference proteome</keyword>
<dbReference type="KEGG" id="mgg:MPLG2_2426"/>
<accession>A0A2N9JI50</accession>
<protein>
    <submittedName>
        <fullName evidence="1">Uncharacterized protein</fullName>
    </submittedName>
</protein>
<gene>
    <name evidence="1" type="ORF">MPLG2_2426</name>
</gene>
<evidence type="ECO:0000313" key="1">
    <source>
        <dbReference type="EMBL" id="SPD87456.1"/>
    </source>
</evidence>
<dbReference type="EMBL" id="LT985188">
    <property type="protein sequence ID" value="SPD87456.1"/>
    <property type="molecule type" value="Genomic_DNA"/>
</dbReference>
<dbReference type="RefSeq" id="WP_105186184.1">
    <property type="nucleotide sequence ID" value="NZ_BAAAGO010000021.1"/>
</dbReference>
<dbReference type="OrthoDB" id="3722771at2"/>
<reference evidence="1 2" key="1">
    <citation type="submission" date="2018-02" db="EMBL/GenBank/DDBJ databases">
        <authorList>
            <person name="Cohen D.B."/>
            <person name="Kent A.D."/>
        </authorList>
    </citation>
    <scope>NUCLEOTIDE SEQUENCE [LARGE SCALE GENOMIC DNA]</scope>
    <source>
        <strain evidence="1">1</strain>
    </source>
</reference>